<evidence type="ECO:0000256" key="4">
    <source>
        <dbReference type="ARBA" id="ARBA00022982"/>
    </source>
</evidence>
<evidence type="ECO:0000256" key="7">
    <source>
        <dbReference type="PIRSR" id="PIRSR000025-2"/>
    </source>
</evidence>
<dbReference type="InterPro" id="IPR051811">
    <property type="entry name" value="Cytochrome_c550/c551-like"/>
</dbReference>
<proteinExistence type="predicted"/>
<evidence type="ECO:0000256" key="6">
    <source>
        <dbReference type="PIRSR" id="PIRSR000025-1"/>
    </source>
</evidence>
<evidence type="ECO:0000256" key="5">
    <source>
        <dbReference type="ARBA" id="ARBA00023004"/>
    </source>
</evidence>
<feature type="domain" description="Cytochrome c" evidence="9">
    <location>
        <begin position="48"/>
        <end position="121"/>
    </location>
</feature>
<dbReference type="AlphaFoldDB" id="G9QPT1"/>
<evidence type="ECO:0000256" key="1">
    <source>
        <dbReference type="ARBA" id="ARBA00022448"/>
    </source>
</evidence>
<dbReference type="InterPro" id="IPR009056">
    <property type="entry name" value="Cyt_c-like_dom"/>
</dbReference>
<dbReference type="Gene3D" id="1.10.760.10">
    <property type="entry name" value="Cytochrome c-like domain"/>
    <property type="match status" value="1"/>
</dbReference>
<evidence type="ECO:0000256" key="2">
    <source>
        <dbReference type="ARBA" id="ARBA00022617"/>
    </source>
</evidence>
<dbReference type="Proteomes" id="UP000011747">
    <property type="component" value="Unassembled WGS sequence"/>
</dbReference>
<dbReference type="PATRIC" id="fig|665952.3.peg.3191"/>
<dbReference type="PIRSF" id="PIRSF000025">
    <property type="entry name" value="Cytc_Bsub_c550"/>
    <property type="match status" value="1"/>
</dbReference>
<feature type="binding site" description="covalent" evidence="6">
    <location>
        <position position="61"/>
    </location>
    <ligand>
        <name>heme c</name>
        <dbReference type="ChEBI" id="CHEBI:61717"/>
    </ligand>
</feature>
<dbReference type="PANTHER" id="PTHR37823:SF2">
    <property type="entry name" value="CYTOCHROME C-550"/>
    <property type="match status" value="1"/>
</dbReference>
<comment type="PTM">
    <text evidence="6">Binds 1 heme c group covalently per subunit.</text>
</comment>
<dbReference type="GO" id="GO:0009055">
    <property type="term" value="F:electron transfer activity"/>
    <property type="evidence" value="ECO:0007669"/>
    <property type="project" value="InterPro"/>
</dbReference>
<keyword evidence="5 7" id="KW-0408">Iron</keyword>
<evidence type="ECO:0000256" key="8">
    <source>
        <dbReference type="SAM" id="Phobius"/>
    </source>
</evidence>
<organism evidence="10 11">
    <name type="scientific">Bacillus smithii 7_3_47FAA</name>
    <dbReference type="NCBI Taxonomy" id="665952"/>
    <lineage>
        <taxon>Bacteria</taxon>
        <taxon>Bacillati</taxon>
        <taxon>Bacillota</taxon>
        <taxon>Bacilli</taxon>
        <taxon>Bacillales</taxon>
        <taxon>Bacillaceae</taxon>
        <taxon>Bacillus</taxon>
    </lineage>
</organism>
<feature type="transmembrane region" description="Helical" evidence="8">
    <location>
        <begin position="6"/>
        <end position="28"/>
    </location>
</feature>
<reference evidence="10 11" key="1">
    <citation type="submission" date="2011-09" db="EMBL/GenBank/DDBJ databases">
        <title>The Genome Sequence of Bacillus smithii 7_3_47FAA.</title>
        <authorList>
            <consortium name="The Broad Institute Genome Sequencing Platform"/>
            <person name="Earl A."/>
            <person name="Ward D."/>
            <person name="Feldgarden M."/>
            <person name="Gevers D."/>
            <person name="Daigneault M."/>
            <person name="Strauss J."/>
            <person name="Allen-Vercoe E."/>
            <person name="Young S.K."/>
            <person name="Zeng Q."/>
            <person name="Gargeya S."/>
            <person name="Fitzgerald M."/>
            <person name="Haas B."/>
            <person name="Abouelleil A."/>
            <person name="Alvarado L."/>
            <person name="Arachchi H.M."/>
            <person name="Berlin A."/>
            <person name="Brown A."/>
            <person name="Chapman S.B."/>
            <person name="Chen Z."/>
            <person name="Dunbar C."/>
            <person name="Freedman E."/>
            <person name="Gearin G."/>
            <person name="Goldberg J."/>
            <person name="Griggs A."/>
            <person name="Gujja S."/>
            <person name="Heiman D."/>
            <person name="Howarth C."/>
            <person name="Larson L."/>
            <person name="Lui A."/>
            <person name="MacDonald P.J.P."/>
            <person name="Montmayeur A."/>
            <person name="Murphy C."/>
            <person name="Neiman D."/>
            <person name="Pearson M."/>
            <person name="Priest M."/>
            <person name="Roberts A."/>
            <person name="Saif S."/>
            <person name="Shea T."/>
            <person name="Shenoy N."/>
            <person name="Sisk P."/>
            <person name="Stolte C."/>
            <person name="Sykes S."/>
            <person name="Wortman J."/>
            <person name="Nusbaum C."/>
            <person name="Birren B."/>
        </authorList>
    </citation>
    <scope>NUCLEOTIDE SEQUENCE [LARGE SCALE GENOMIC DNA]</scope>
    <source>
        <strain evidence="10 11">7_3_47FAA</strain>
    </source>
</reference>
<keyword evidence="11" id="KW-1185">Reference proteome</keyword>
<dbReference type="InterPro" id="IPR054780">
    <property type="entry name" value="Cytochro_C550_firm"/>
</dbReference>
<feature type="binding site" description="axial binding residue" evidence="7">
    <location>
        <position position="100"/>
    </location>
    <ligand>
        <name>heme c</name>
        <dbReference type="ChEBI" id="CHEBI:61717"/>
    </ligand>
    <ligandPart>
        <name>Fe</name>
        <dbReference type="ChEBI" id="CHEBI:18248"/>
    </ligandPart>
</feature>
<dbReference type="EMBL" id="ACWF01000156">
    <property type="protein sequence ID" value="EHL73722.1"/>
    <property type="molecule type" value="Genomic_DNA"/>
</dbReference>
<dbReference type="InterPro" id="IPR036909">
    <property type="entry name" value="Cyt_c-like_dom_sf"/>
</dbReference>
<keyword evidence="1" id="KW-0813">Transport</keyword>
<dbReference type="Pfam" id="PF13442">
    <property type="entry name" value="Cytochrome_CBB3"/>
    <property type="match status" value="1"/>
</dbReference>
<dbReference type="HOGENOM" id="CLU_134966_2_0_9"/>
<evidence type="ECO:0000256" key="3">
    <source>
        <dbReference type="ARBA" id="ARBA00022723"/>
    </source>
</evidence>
<dbReference type="GO" id="GO:0020037">
    <property type="term" value="F:heme binding"/>
    <property type="evidence" value="ECO:0007669"/>
    <property type="project" value="InterPro"/>
</dbReference>
<evidence type="ECO:0000313" key="11">
    <source>
        <dbReference type="Proteomes" id="UP000011747"/>
    </source>
</evidence>
<name>G9QPT1_9BACI</name>
<dbReference type="RefSeq" id="WP_003355380.1">
    <property type="nucleotide sequence ID" value="NZ_JH414764.1"/>
</dbReference>
<keyword evidence="2 6" id="KW-0349">Heme</keyword>
<keyword evidence="8" id="KW-0812">Transmembrane</keyword>
<keyword evidence="8" id="KW-1133">Transmembrane helix</keyword>
<keyword evidence="4" id="KW-0249">Electron transport</keyword>
<feature type="binding site" description="axial binding residue" evidence="7">
    <location>
        <position position="65"/>
    </location>
    <ligand>
        <name>heme c</name>
        <dbReference type="ChEBI" id="CHEBI:61717"/>
    </ligand>
    <ligandPart>
        <name>Fe</name>
        <dbReference type="ChEBI" id="CHEBI:18248"/>
    </ligandPart>
</feature>
<sequence>MNRNPIIPFLLIMVFGIGLVFFLSLKGLNDSEQAAKEKKGGEKTEQTAETFDPEGFFKQTCAGCHGQNYEGGVGPSLKGVGKKLSKDQIKNIIQNGKGAMPSGLVSADHADQMADWLMKLK</sequence>
<keyword evidence="8" id="KW-0472">Membrane</keyword>
<feature type="binding site" description="covalent" evidence="6">
    <location>
        <position position="64"/>
    </location>
    <ligand>
        <name>heme c</name>
        <dbReference type="ChEBI" id="CHEBI:61717"/>
    </ligand>
</feature>
<dbReference type="InterPro" id="IPR012218">
    <property type="entry name" value="Cyt_c_BACSU-c550-type"/>
</dbReference>
<dbReference type="NCBIfam" id="NF045773">
    <property type="entry name" value="cytochro_C550"/>
    <property type="match status" value="1"/>
</dbReference>
<dbReference type="PROSITE" id="PS51007">
    <property type="entry name" value="CYTC"/>
    <property type="match status" value="1"/>
</dbReference>
<accession>G9QPT1</accession>
<dbReference type="GO" id="GO:0005506">
    <property type="term" value="F:iron ion binding"/>
    <property type="evidence" value="ECO:0007669"/>
    <property type="project" value="InterPro"/>
</dbReference>
<keyword evidence="3 7" id="KW-0479">Metal-binding</keyword>
<evidence type="ECO:0000313" key="10">
    <source>
        <dbReference type="EMBL" id="EHL73722.1"/>
    </source>
</evidence>
<gene>
    <name evidence="10" type="ORF">HMPREF1015_00298</name>
</gene>
<dbReference type="PANTHER" id="PTHR37823">
    <property type="entry name" value="CYTOCHROME C-553-LIKE"/>
    <property type="match status" value="1"/>
</dbReference>
<dbReference type="GO" id="GO:0016020">
    <property type="term" value="C:membrane"/>
    <property type="evidence" value="ECO:0007669"/>
    <property type="project" value="InterPro"/>
</dbReference>
<evidence type="ECO:0000259" key="9">
    <source>
        <dbReference type="PROSITE" id="PS51007"/>
    </source>
</evidence>
<dbReference type="SUPFAM" id="SSF46626">
    <property type="entry name" value="Cytochrome c"/>
    <property type="match status" value="1"/>
</dbReference>
<protein>
    <recommendedName>
        <fullName evidence="9">Cytochrome c domain-containing protein</fullName>
    </recommendedName>
</protein>
<comment type="caution">
    <text evidence="10">The sequence shown here is derived from an EMBL/GenBank/DDBJ whole genome shotgun (WGS) entry which is preliminary data.</text>
</comment>